<evidence type="ECO:0000313" key="1">
    <source>
        <dbReference type="EMBL" id="SHE62178.1"/>
    </source>
</evidence>
<evidence type="ECO:0000313" key="2">
    <source>
        <dbReference type="Proteomes" id="UP000184236"/>
    </source>
</evidence>
<dbReference type="EMBL" id="FQVO01000002">
    <property type="protein sequence ID" value="SHE62178.1"/>
    <property type="molecule type" value="Genomic_DNA"/>
</dbReference>
<keyword evidence="2" id="KW-1185">Reference proteome</keyword>
<accession>A0A1M4UZV7</accession>
<reference evidence="2" key="1">
    <citation type="submission" date="2016-11" db="EMBL/GenBank/DDBJ databases">
        <authorList>
            <person name="Varghese N."/>
            <person name="Submissions S."/>
        </authorList>
    </citation>
    <scope>NUCLEOTIDE SEQUENCE [LARGE SCALE GENOMIC DNA]</scope>
    <source>
        <strain evidence="2">DSM 26898</strain>
    </source>
</reference>
<dbReference type="AlphaFoldDB" id="A0A1M4UZV7"/>
<dbReference type="OrthoDB" id="1277763at2"/>
<organism evidence="1 2">
    <name type="scientific">Chryseobacterium takakiae</name>
    <dbReference type="NCBI Taxonomy" id="1302685"/>
    <lineage>
        <taxon>Bacteria</taxon>
        <taxon>Pseudomonadati</taxon>
        <taxon>Bacteroidota</taxon>
        <taxon>Flavobacteriia</taxon>
        <taxon>Flavobacteriales</taxon>
        <taxon>Weeksellaceae</taxon>
        <taxon>Chryseobacterium group</taxon>
        <taxon>Chryseobacterium</taxon>
    </lineage>
</organism>
<protein>
    <submittedName>
        <fullName evidence="1">Uncharacterized protein</fullName>
    </submittedName>
</protein>
<dbReference type="Proteomes" id="UP000184236">
    <property type="component" value="Unassembled WGS sequence"/>
</dbReference>
<sequence>MIRTQVMKSVIKQVFRFSGRLLCFMLIIASIFNFGQSLSTENSGYIHFQGNILITNNMESKEEVAVRGKEISPDVTVSGEEYIYVADGTSLYGIGKKTVNKIAKK</sequence>
<gene>
    <name evidence="1" type="ORF">SAMN05444408_102367</name>
</gene>
<dbReference type="RefSeq" id="WP_143149859.1">
    <property type="nucleotide sequence ID" value="NZ_FQVO01000002.1"/>
</dbReference>
<feature type="non-terminal residue" evidence="1">
    <location>
        <position position="105"/>
    </location>
</feature>
<name>A0A1M4UZV7_9FLAO</name>
<proteinExistence type="predicted"/>